<keyword evidence="1" id="KW-0472">Membrane</keyword>
<name>A0A5B9VV07_9BACT</name>
<keyword evidence="1" id="KW-0812">Transmembrane</keyword>
<feature type="transmembrane region" description="Helical" evidence="1">
    <location>
        <begin position="400"/>
        <end position="419"/>
    </location>
</feature>
<evidence type="ECO:0000313" key="3">
    <source>
        <dbReference type="Proteomes" id="UP000324233"/>
    </source>
</evidence>
<feature type="transmembrane region" description="Helical" evidence="1">
    <location>
        <begin position="90"/>
        <end position="109"/>
    </location>
</feature>
<feature type="transmembrane region" description="Helical" evidence="1">
    <location>
        <begin position="287"/>
        <end position="303"/>
    </location>
</feature>
<feature type="transmembrane region" description="Helical" evidence="1">
    <location>
        <begin position="425"/>
        <end position="442"/>
    </location>
</feature>
<feature type="transmembrane region" description="Helical" evidence="1">
    <location>
        <begin position="54"/>
        <end position="78"/>
    </location>
</feature>
<feature type="transmembrane region" description="Helical" evidence="1">
    <location>
        <begin position="216"/>
        <end position="235"/>
    </location>
</feature>
<feature type="transmembrane region" description="Helical" evidence="1">
    <location>
        <begin position="147"/>
        <end position="169"/>
    </location>
</feature>
<evidence type="ECO:0000313" key="2">
    <source>
        <dbReference type="EMBL" id="QEH31924.1"/>
    </source>
</evidence>
<feature type="transmembrane region" description="Helical" evidence="1">
    <location>
        <begin position="373"/>
        <end position="391"/>
    </location>
</feature>
<feature type="transmembrane region" description="Helical" evidence="1">
    <location>
        <begin position="175"/>
        <end position="195"/>
    </location>
</feature>
<protein>
    <submittedName>
        <fullName evidence="2">Uncharacterized protein</fullName>
    </submittedName>
</protein>
<reference evidence="2 3" key="1">
    <citation type="submission" date="2019-08" db="EMBL/GenBank/DDBJ databases">
        <title>Deep-cultivation of Planctomycetes and their phenomic and genomic characterization uncovers novel biology.</title>
        <authorList>
            <person name="Wiegand S."/>
            <person name="Jogler M."/>
            <person name="Boedeker C."/>
            <person name="Pinto D."/>
            <person name="Vollmers J."/>
            <person name="Rivas-Marin E."/>
            <person name="Kohn T."/>
            <person name="Peeters S.H."/>
            <person name="Heuer A."/>
            <person name="Rast P."/>
            <person name="Oberbeckmann S."/>
            <person name="Bunk B."/>
            <person name="Jeske O."/>
            <person name="Meyerdierks A."/>
            <person name="Storesund J.E."/>
            <person name="Kallscheuer N."/>
            <person name="Luecker S."/>
            <person name="Lage O.M."/>
            <person name="Pohl T."/>
            <person name="Merkel B.J."/>
            <person name="Hornburger P."/>
            <person name="Mueller R.-W."/>
            <person name="Bruemmer F."/>
            <person name="Labrenz M."/>
            <person name="Spormann A.M."/>
            <person name="Op den Camp H."/>
            <person name="Overmann J."/>
            <person name="Amann R."/>
            <person name="Jetten M.S.M."/>
            <person name="Mascher T."/>
            <person name="Medema M.H."/>
            <person name="Devos D.P."/>
            <person name="Kaster A.-K."/>
            <person name="Ovreas L."/>
            <person name="Rohde M."/>
            <person name="Galperin M.Y."/>
            <person name="Jogler C."/>
        </authorList>
    </citation>
    <scope>NUCLEOTIDE SEQUENCE [LARGE SCALE GENOMIC DNA]</scope>
    <source>
        <strain evidence="2 3">OJF2</strain>
    </source>
</reference>
<accession>A0A5B9VV07</accession>
<organism evidence="2 3">
    <name type="scientific">Aquisphaera giovannonii</name>
    <dbReference type="NCBI Taxonomy" id="406548"/>
    <lineage>
        <taxon>Bacteria</taxon>
        <taxon>Pseudomonadati</taxon>
        <taxon>Planctomycetota</taxon>
        <taxon>Planctomycetia</taxon>
        <taxon>Isosphaerales</taxon>
        <taxon>Isosphaeraceae</taxon>
        <taxon>Aquisphaera</taxon>
    </lineage>
</organism>
<gene>
    <name evidence="2" type="ORF">OJF2_03910</name>
</gene>
<dbReference type="Proteomes" id="UP000324233">
    <property type="component" value="Chromosome"/>
</dbReference>
<dbReference type="AlphaFoldDB" id="A0A5B9VV07"/>
<proteinExistence type="predicted"/>
<feature type="transmembrane region" description="Helical" evidence="1">
    <location>
        <begin position="115"/>
        <end position="135"/>
    </location>
</feature>
<dbReference type="EMBL" id="CP042997">
    <property type="protein sequence ID" value="QEH31924.1"/>
    <property type="molecule type" value="Genomic_DNA"/>
</dbReference>
<feature type="transmembrane region" description="Helical" evidence="1">
    <location>
        <begin position="344"/>
        <end position="361"/>
    </location>
</feature>
<feature type="transmembrane region" description="Helical" evidence="1">
    <location>
        <begin position="315"/>
        <end position="337"/>
    </location>
</feature>
<feature type="transmembrane region" description="Helical" evidence="1">
    <location>
        <begin position="255"/>
        <end position="275"/>
    </location>
</feature>
<feature type="transmembrane region" description="Helical" evidence="1">
    <location>
        <begin position="449"/>
        <end position="468"/>
    </location>
</feature>
<sequence>MSHLTQTLTTLGRKLDRPRGPVGWLYTNNPFYVLSADLVFIGLRMSFDTSGRTIGTGALMIALLGYTLLLATTACLLIRVGRVWDDARTLLLLVVAMFLAISVTFDEALAGNPRLGRACFLGGLLFAILVGEGLLRGIRLRLGPLYHAPYLLILCLFFLYPLALTPFLRDPEGPALRWLLFGFSPLASLAFLSLIPAIRRGRGYVAKNGSPWPYPLFPWTLFGLLAAAVCGRAAYLCTSFHFVEMSRSVGRSDSIFGPYFLVPFLLALDVLLVEAAIASRSRPMQRLAMAVLPGVLVLAMAGHRPDPVFRGFLDLFRKGLGGSPLYLSLVAVTGLYAHAASRRVPLGLAGLTSSLLALAVVGPDTYHLNGLVAPRPFPLLAVAILELGLAVRRRESWRSVVGSACLVATITIGLDRLGLGHHRGLAAFHLAVIAAIGIGACFRDRLGRFLQHLAAACLGLSCLVAIRGGPGLGDGVPEDLLRAYPLLVIVASALLGYGIRCPSFLAVALVGLTGWLAGAGWRTYRDLRRIVVGLDWIASGLIFFALAAAISLLKTGLPAKWADGRRADPLRTGAEAEAPGPTG</sequence>
<dbReference type="KEGG" id="agv:OJF2_03910"/>
<evidence type="ECO:0000256" key="1">
    <source>
        <dbReference type="SAM" id="Phobius"/>
    </source>
</evidence>
<keyword evidence="1" id="KW-1133">Transmembrane helix</keyword>
<feature type="transmembrane region" description="Helical" evidence="1">
    <location>
        <begin position="536"/>
        <end position="557"/>
    </location>
</feature>
<dbReference type="OrthoDB" id="213779at2"/>
<dbReference type="RefSeq" id="WP_148590733.1">
    <property type="nucleotide sequence ID" value="NZ_CP042997.1"/>
</dbReference>
<feature type="transmembrane region" description="Helical" evidence="1">
    <location>
        <begin position="480"/>
        <end position="497"/>
    </location>
</feature>
<keyword evidence="3" id="KW-1185">Reference proteome</keyword>